<dbReference type="AlphaFoldDB" id="A0A8J5HBW9"/>
<dbReference type="EMBL" id="JACMSC010000006">
    <property type="protein sequence ID" value="KAG6518127.1"/>
    <property type="molecule type" value="Genomic_DNA"/>
</dbReference>
<sequence length="172" mass="19084">MAVAALSTSSLHASVRMSWRRPIRWRSSPTITPCPLPLPTLPTTRRRWRRRRQVFIYRCQRGPSARSEEGGGRVEDRGLAYREGREDQQQVQARGSDHQRLGERPASEAGRAVGEGDGEDAEQRGQGTSKGGEKVGVGGVKEGNQLTKVAKVLELANFMRVVGRSPSKRSFF</sequence>
<organism evidence="2 3">
    <name type="scientific">Zingiber officinale</name>
    <name type="common">Ginger</name>
    <name type="synonym">Amomum zingiber</name>
    <dbReference type="NCBI Taxonomy" id="94328"/>
    <lineage>
        <taxon>Eukaryota</taxon>
        <taxon>Viridiplantae</taxon>
        <taxon>Streptophyta</taxon>
        <taxon>Embryophyta</taxon>
        <taxon>Tracheophyta</taxon>
        <taxon>Spermatophyta</taxon>
        <taxon>Magnoliopsida</taxon>
        <taxon>Liliopsida</taxon>
        <taxon>Zingiberales</taxon>
        <taxon>Zingiberaceae</taxon>
        <taxon>Zingiber</taxon>
    </lineage>
</organism>
<gene>
    <name evidence="2" type="ORF">ZIOFF_021529</name>
</gene>
<feature type="compositionally biased region" description="Basic and acidic residues" evidence="1">
    <location>
        <begin position="66"/>
        <end position="88"/>
    </location>
</feature>
<protein>
    <submittedName>
        <fullName evidence="2">Uncharacterized protein</fullName>
    </submittedName>
</protein>
<keyword evidence="3" id="KW-1185">Reference proteome</keyword>
<proteinExistence type="predicted"/>
<reference evidence="2 3" key="1">
    <citation type="submission" date="2020-08" db="EMBL/GenBank/DDBJ databases">
        <title>Plant Genome Project.</title>
        <authorList>
            <person name="Zhang R.-G."/>
        </authorList>
    </citation>
    <scope>NUCLEOTIDE SEQUENCE [LARGE SCALE GENOMIC DNA]</scope>
    <source>
        <tissue evidence="2">Rhizome</tissue>
    </source>
</reference>
<feature type="compositionally biased region" description="Gly residues" evidence="1">
    <location>
        <begin position="128"/>
        <end position="139"/>
    </location>
</feature>
<feature type="compositionally biased region" description="Basic and acidic residues" evidence="1">
    <location>
        <begin position="95"/>
        <end position="106"/>
    </location>
</feature>
<evidence type="ECO:0000313" key="3">
    <source>
        <dbReference type="Proteomes" id="UP000734854"/>
    </source>
</evidence>
<feature type="region of interest" description="Disordered" evidence="1">
    <location>
        <begin position="62"/>
        <end position="139"/>
    </location>
</feature>
<evidence type="ECO:0000313" key="2">
    <source>
        <dbReference type="EMBL" id="KAG6518127.1"/>
    </source>
</evidence>
<name>A0A8J5HBW9_ZINOF</name>
<accession>A0A8J5HBW9</accession>
<comment type="caution">
    <text evidence="2">The sequence shown here is derived from an EMBL/GenBank/DDBJ whole genome shotgun (WGS) entry which is preliminary data.</text>
</comment>
<evidence type="ECO:0000256" key="1">
    <source>
        <dbReference type="SAM" id="MobiDB-lite"/>
    </source>
</evidence>
<dbReference type="Proteomes" id="UP000734854">
    <property type="component" value="Unassembled WGS sequence"/>
</dbReference>